<evidence type="ECO:0000313" key="2">
    <source>
        <dbReference type="EMBL" id="RWZ51644.1"/>
    </source>
</evidence>
<protein>
    <submittedName>
        <fullName evidence="2">SPOR domain-containing protein</fullName>
    </submittedName>
</protein>
<feature type="compositionally biased region" description="Basic and acidic residues" evidence="1">
    <location>
        <begin position="45"/>
        <end position="55"/>
    </location>
</feature>
<comment type="caution">
    <text evidence="2">The sequence shown here is derived from an EMBL/GenBank/DDBJ whole genome shotgun (WGS) entry which is preliminary data.</text>
</comment>
<evidence type="ECO:0000256" key="1">
    <source>
        <dbReference type="SAM" id="MobiDB-lite"/>
    </source>
</evidence>
<proteinExistence type="predicted"/>
<feature type="region of interest" description="Disordered" evidence="1">
    <location>
        <begin position="28"/>
        <end position="62"/>
    </location>
</feature>
<dbReference type="Proteomes" id="UP000288547">
    <property type="component" value="Unassembled WGS sequence"/>
</dbReference>
<keyword evidence="3" id="KW-1185">Reference proteome</keyword>
<dbReference type="AlphaFoldDB" id="A0A444PUV4"/>
<organism evidence="2 3">
    <name type="scientific">Labedella phragmitis</name>
    <dbReference type="NCBI Taxonomy" id="2498849"/>
    <lineage>
        <taxon>Bacteria</taxon>
        <taxon>Bacillati</taxon>
        <taxon>Actinomycetota</taxon>
        <taxon>Actinomycetes</taxon>
        <taxon>Micrococcales</taxon>
        <taxon>Microbacteriaceae</taxon>
        <taxon>Labedella</taxon>
    </lineage>
</organism>
<reference evidence="2 3" key="1">
    <citation type="submission" date="2018-12" db="EMBL/GenBank/DDBJ databases">
        <authorList>
            <person name="Li F."/>
        </authorList>
    </citation>
    <scope>NUCLEOTIDE SEQUENCE [LARGE SCALE GENOMIC DNA]</scope>
    <source>
        <strain evidence="2 3">11W25H-1</strain>
    </source>
</reference>
<sequence length="62" mass="7016">MSTDDDKKYWYNLRTGAVEHGFLSPSVDRAGPFDTEQEAAAAPQKLRENSRRWAEEEAAEDA</sequence>
<gene>
    <name evidence="2" type="ORF">ELQ90_05960</name>
</gene>
<name>A0A444PUV4_9MICO</name>
<dbReference type="RefSeq" id="WP_128494359.1">
    <property type="nucleotide sequence ID" value="NZ_RZNB01000002.1"/>
</dbReference>
<accession>A0A444PUV4</accession>
<evidence type="ECO:0000313" key="3">
    <source>
        <dbReference type="Proteomes" id="UP000288547"/>
    </source>
</evidence>
<dbReference type="OrthoDB" id="3268477at2"/>
<dbReference type="EMBL" id="RZNB01000002">
    <property type="protein sequence ID" value="RWZ51644.1"/>
    <property type="molecule type" value="Genomic_DNA"/>
</dbReference>